<feature type="domain" description="Glycosyl hydrolase family 95 N-terminal" evidence="2">
    <location>
        <begin position="27"/>
        <end position="280"/>
    </location>
</feature>
<feature type="chain" id="PRO_5020436354" evidence="1">
    <location>
        <begin position="22"/>
        <end position="824"/>
    </location>
</feature>
<name>A0A4U3L9P2_9BACT</name>
<organism evidence="5 6">
    <name type="scientific">Ilyomonas limi</name>
    <dbReference type="NCBI Taxonomy" id="2575867"/>
    <lineage>
        <taxon>Bacteria</taxon>
        <taxon>Pseudomonadati</taxon>
        <taxon>Bacteroidota</taxon>
        <taxon>Chitinophagia</taxon>
        <taxon>Chitinophagales</taxon>
        <taxon>Chitinophagaceae</taxon>
        <taxon>Ilyomonas</taxon>
    </lineage>
</organism>
<dbReference type="InterPro" id="IPR013780">
    <property type="entry name" value="Glyco_hydro_b"/>
</dbReference>
<dbReference type="InterPro" id="IPR049053">
    <property type="entry name" value="AFCA-like_C"/>
</dbReference>
<protein>
    <submittedName>
        <fullName evidence="5">Glycoside hydrolase family 95 protein</fullName>
    </submittedName>
</protein>
<dbReference type="Pfam" id="PF22124">
    <property type="entry name" value="Glyco_hydro_95_cat"/>
    <property type="match status" value="1"/>
</dbReference>
<dbReference type="GO" id="GO:0005975">
    <property type="term" value="P:carbohydrate metabolic process"/>
    <property type="evidence" value="ECO:0007669"/>
    <property type="project" value="InterPro"/>
</dbReference>
<dbReference type="EMBL" id="SZQL01000001">
    <property type="protein sequence ID" value="TKK71802.1"/>
    <property type="molecule type" value="Genomic_DNA"/>
</dbReference>
<dbReference type="AlphaFoldDB" id="A0A4U3L9P2"/>
<dbReference type="FunFam" id="1.50.10.10:FF:000028">
    <property type="entry name" value="Alpha-L-fucosidase 2"/>
    <property type="match status" value="1"/>
</dbReference>
<dbReference type="Gene3D" id="1.50.10.10">
    <property type="match status" value="1"/>
</dbReference>
<dbReference type="Pfam" id="PF14498">
    <property type="entry name" value="Glyco_hyd_65N_2"/>
    <property type="match status" value="1"/>
</dbReference>
<dbReference type="RefSeq" id="WP_137260042.1">
    <property type="nucleotide sequence ID" value="NZ_SZQL01000001.1"/>
</dbReference>
<dbReference type="SUPFAM" id="SSF48208">
    <property type="entry name" value="Six-hairpin glycosidases"/>
    <property type="match status" value="1"/>
</dbReference>
<dbReference type="PIRSF" id="PIRSF007663">
    <property type="entry name" value="UCP007663"/>
    <property type="match status" value="1"/>
</dbReference>
<keyword evidence="1" id="KW-0732">Signal</keyword>
<reference evidence="5 6" key="1">
    <citation type="submission" date="2019-05" db="EMBL/GenBank/DDBJ databases">
        <title>Panacibacter sp. strain 17mud1-8 Genome sequencing and assembly.</title>
        <authorList>
            <person name="Chhetri G."/>
        </authorList>
    </citation>
    <scope>NUCLEOTIDE SEQUENCE [LARGE SCALE GENOMIC DNA]</scope>
    <source>
        <strain evidence="5 6">17mud1-8</strain>
    </source>
</reference>
<dbReference type="Pfam" id="PF21307">
    <property type="entry name" value="Glyco_hydro_95_C"/>
    <property type="match status" value="1"/>
</dbReference>
<dbReference type="Gene3D" id="2.70.98.50">
    <property type="entry name" value="putative glycoside hydrolase family protein from bacillus halodurans"/>
    <property type="match status" value="1"/>
</dbReference>
<sequence>MRCRNFFIVIICFCCINESFAQDSLKLWYNKPATQWTEALPVGNGRLGAMIFGNVTNELIQLNESSLWSGGPYNDTPNVHAAPYLPQVREALLKEENYVKAADLLRHIQGAYTQSYLPMADLHLQQFYADSNVASSNYLRELNISDAISTTTYNMNGVQYTRTVFASAPADVMVMKLTASKKGALNLLLQLSSQLHYTITTDNNDYILQGKAPANADPNYASVHNPPVSYTDTSDCAGMRFQVRLKAICNGGTCNTDTAGLHIQNADEVILLLSSATSFNGFDKCPDKEGKDENKLAKDYLQKAAGIAYATLLEQHEDYYHQYFNRVSLQLKDTVGKNHLLPTDERLEAYSAGANDPGLEQLYFQFGRYLLIAASRKGGIATNLQGIWNKELRAPWSSNYTININTEMNYWPAEVTNLSELHEPVYALTQHLAVKGKNVAKTYYNLPGFVAHHNTDIWALANPVGHYGQGDPVWANWTMGGNWMCRDLWERYLFTNDKQFLKDTAYPLMKEAAQFSLAWLVPWHNYLVTAPAMSPENLFYDSAGNKCSVSIATTMDMSIIRDLFANCIAAAKVLNVDAAFVNELAVKKEKLYPFQIGKKGNLQEWYKDFEDVEPHHRHVSHLYALHPATQISPLTTPELANAAKRTLELRGDEGTGWSLAWKVNFWARLLDGNHAYTLFRNLLRLTRENATNYGAHGGAYPNLFDAHPPFQIDGNFGGIAGMTEMLLQSHLGELHLLPALPDAWQEGSVSGLRARGNYTVNINWKAHRLANAVIEAGNSATCIVRASTPFTIQGISAKPTKDNKGYYILKFNTIAGKKYDLQGL</sequence>
<dbReference type="OrthoDB" id="9768507at2"/>
<dbReference type="Proteomes" id="UP000305848">
    <property type="component" value="Unassembled WGS sequence"/>
</dbReference>
<dbReference type="InterPro" id="IPR008928">
    <property type="entry name" value="6-hairpin_glycosidase_sf"/>
</dbReference>
<keyword evidence="6" id="KW-1185">Reference proteome</keyword>
<evidence type="ECO:0000259" key="4">
    <source>
        <dbReference type="Pfam" id="PF22124"/>
    </source>
</evidence>
<proteinExistence type="predicted"/>
<feature type="signal peptide" evidence="1">
    <location>
        <begin position="1"/>
        <end position="21"/>
    </location>
</feature>
<comment type="caution">
    <text evidence="5">The sequence shown here is derived from an EMBL/GenBank/DDBJ whole genome shotgun (WGS) entry which is preliminary data.</text>
</comment>
<evidence type="ECO:0000259" key="3">
    <source>
        <dbReference type="Pfam" id="PF21307"/>
    </source>
</evidence>
<gene>
    <name evidence="5" type="ORF">FC093_01930</name>
</gene>
<dbReference type="PANTHER" id="PTHR31084">
    <property type="entry name" value="ALPHA-L-FUCOSIDASE 2"/>
    <property type="match status" value="1"/>
</dbReference>
<dbReference type="InterPro" id="IPR012341">
    <property type="entry name" value="6hp_glycosidase-like_sf"/>
</dbReference>
<dbReference type="PANTHER" id="PTHR31084:SF0">
    <property type="entry name" value="ALPHA-L-FUCOSIDASE 2"/>
    <property type="match status" value="1"/>
</dbReference>
<dbReference type="Gene3D" id="2.60.40.1180">
    <property type="entry name" value="Golgi alpha-mannosidase II"/>
    <property type="match status" value="1"/>
</dbReference>
<dbReference type="InterPro" id="IPR016518">
    <property type="entry name" value="Alpha-L-fucosidase"/>
</dbReference>
<evidence type="ECO:0000259" key="2">
    <source>
        <dbReference type="Pfam" id="PF14498"/>
    </source>
</evidence>
<keyword evidence="5" id="KW-0378">Hydrolase</keyword>
<evidence type="ECO:0000256" key="1">
    <source>
        <dbReference type="SAM" id="SignalP"/>
    </source>
</evidence>
<feature type="domain" description="Alpha fucosidase A-like C-terminal" evidence="3">
    <location>
        <begin position="728"/>
        <end position="821"/>
    </location>
</feature>
<dbReference type="InterPro" id="IPR027414">
    <property type="entry name" value="GH95_N_dom"/>
</dbReference>
<evidence type="ECO:0000313" key="6">
    <source>
        <dbReference type="Proteomes" id="UP000305848"/>
    </source>
</evidence>
<feature type="domain" description="Glycosyl hydrolase family 95 catalytic" evidence="4">
    <location>
        <begin position="309"/>
        <end position="726"/>
    </location>
</feature>
<dbReference type="GO" id="GO:0004560">
    <property type="term" value="F:alpha-L-fucosidase activity"/>
    <property type="evidence" value="ECO:0007669"/>
    <property type="project" value="InterPro"/>
</dbReference>
<dbReference type="InterPro" id="IPR054363">
    <property type="entry name" value="GH95_cat"/>
</dbReference>
<accession>A0A4U3L9P2</accession>
<evidence type="ECO:0000313" key="5">
    <source>
        <dbReference type="EMBL" id="TKK71802.1"/>
    </source>
</evidence>